<protein>
    <submittedName>
        <fullName evidence="1">Uncharacterized protein</fullName>
    </submittedName>
</protein>
<dbReference type="Proteomes" id="UP000798662">
    <property type="component" value="Chromosome 2"/>
</dbReference>
<name>A0ACC3C4S1_PYRYE</name>
<evidence type="ECO:0000313" key="2">
    <source>
        <dbReference type="Proteomes" id="UP000798662"/>
    </source>
</evidence>
<dbReference type="EMBL" id="CM020619">
    <property type="protein sequence ID" value="KAK1865276.1"/>
    <property type="molecule type" value="Genomic_DNA"/>
</dbReference>
<proteinExistence type="predicted"/>
<keyword evidence="2" id="KW-1185">Reference proteome</keyword>
<reference evidence="1" key="1">
    <citation type="submission" date="2019-11" db="EMBL/GenBank/DDBJ databases">
        <title>Nori genome reveals adaptations in red seaweeds to the harsh intertidal environment.</title>
        <authorList>
            <person name="Wang D."/>
            <person name="Mao Y."/>
        </authorList>
    </citation>
    <scope>NUCLEOTIDE SEQUENCE</scope>
    <source>
        <tissue evidence="1">Gametophyte</tissue>
    </source>
</reference>
<comment type="caution">
    <text evidence="1">The sequence shown here is derived from an EMBL/GenBank/DDBJ whole genome shotgun (WGS) entry which is preliminary data.</text>
</comment>
<gene>
    <name evidence="1" type="ORF">I4F81_007809</name>
</gene>
<sequence length="230" mass="22932">MAVELGVGGGTKLLAEIRQRGDAFWAEADFVASDLALELVGDALLVWLLSPALPLGAAATARGGGAARVAAALGRLPRHAGAIGAYTLPQRLGAGVWKGAQFAGIGLVSSAVGHSATKALVAARGSSLSTVGDGGGGGGAATSGGDDKHLASVWDNSVAWGAFLGLSSNPRYQLVSALEARVVDGWLPKVLGGGARAEAAAAFASTVLRLGNCYTGSSQWIPFARMVGVQ</sequence>
<accession>A0ACC3C4S1</accession>
<evidence type="ECO:0000313" key="1">
    <source>
        <dbReference type="EMBL" id="KAK1865276.1"/>
    </source>
</evidence>
<organism evidence="1 2">
    <name type="scientific">Pyropia yezoensis</name>
    <name type="common">Susabi-nori</name>
    <name type="synonym">Porphyra yezoensis</name>
    <dbReference type="NCBI Taxonomy" id="2788"/>
    <lineage>
        <taxon>Eukaryota</taxon>
        <taxon>Rhodophyta</taxon>
        <taxon>Bangiophyceae</taxon>
        <taxon>Bangiales</taxon>
        <taxon>Bangiaceae</taxon>
        <taxon>Pyropia</taxon>
    </lineage>
</organism>